<sequence length="257" mass="28640">MNVKSQWIPVEPDLQQSHHPNPSYHFSQTFKSHVPFFQRSSLNFGTEDSVRKYCLSIHHQTSLLVQGQEATQPHPSFSLPFQPSTISINIRKCKRKVTSKWRRPPPGSFKLNIDGSALGKPGPAGIRGAIRDHEGFIKGVFSTPIGTEDSNYAEFLAIKEGLSLFFSSPWASNTLHVDCDSKNAITWASHHNSVPWRVKLLSNSIGAFKTSFKDLSFTHINREANTLADGLAKVGTIRLNRFRLCSSTLSCFGKQGC</sequence>
<protein>
    <recommendedName>
        <fullName evidence="2">RNase H type-1 domain-containing protein</fullName>
    </recommendedName>
</protein>
<dbReference type="InterPro" id="IPR053151">
    <property type="entry name" value="RNase_H-like"/>
</dbReference>
<evidence type="ECO:0000259" key="2">
    <source>
        <dbReference type="PROSITE" id="PS50879"/>
    </source>
</evidence>
<gene>
    <name evidence="3" type="ORF">TCM_014810</name>
</gene>
<dbReference type="InterPro" id="IPR036397">
    <property type="entry name" value="RNaseH_sf"/>
</dbReference>
<feature type="domain" description="RNase H type-1" evidence="2">
    <location>
        <begin position="105"/>
        <end position="237"/>
    </location>
</feature>
<evidence type="ECO:0000313" key="3">
    <source>
        <dbReference type="EMBL" id="EOY22726.1"/>
    </source>
</evidence>
<dbReference type="Gene3D" id="3.30.420.10">
    <property type="entry name" value="Ribonuclease H-like superfamily/Ribonuclease H"/>
    <property type="match status" value="1"/>
</dbReference>
<organism evidence="3 4">
    <name type="scientific">Theobroma cacao</name>
    <name type="common">Cacao</name>
    <name type="synonym">Cocoa</name>
    <dbReference type="NCBI Taxonomy" id="3641"/>
    <lineage>
        <taxon>Eukaryota</taxon>
        <taxon>Viridiplantae</taxon>
        <taxon>Streptophyta</taxon>
        <taxon>Embryophyta</taxon>
        <taxon>Tracheophyta</taxon>
        <taxon>Spermatophyta</taxon>
        <taxon>Magnoliopsida</taxon>
        <taxon>eudicotyledons</taxon>
        <taxon>Gunneridae</taxon>
        <taxon>Pentapetalae</taxon>
        <taxon>rosids</taxon>
        <taxon>malvids</taxon>
        <taxon>Malvales</taxon>
        <taxon>Malvaceae</taxon>
        <taxon>Byttnerioideae</taxon>
        <taxon>Theobroma</taxon>
    </lineage>
</organism>
<dbReference type="PANTHER" id="PTHR47723:SF19">
    <property type="entry name" value="POLYNUCLEOTIDYL TRANSFERASE, RIBONUCLEASE H-LIKE SUPERFAMILY PROTEIN"/>
    <property type="match status" value="1"/>
</dbReference>
<dbReference type="GO" id="GO:0003676">
    <property type="term" value="F:nucleic acid binding"/>
    <property type="evidence" value="ECO:0007669"/>
    <property type="project" value="InterPro"/>
</dbReference>
<dbReference type="PANTHER" id="PTHR47723">
    <property type="entry name" value="OS05G0353850 PROTEIN"/>
    <property type="match status" value="1"/>
</dbReference>
<dbReference type="Proteomes" id="UP000026915">
    <property type="component" value="Chromosome 3"/>
</dbReference>
<dbReference type="SUPFAM" id="SSF53098">
    <property type="entry name" value="Ribonuclease H-like"/>
    <property type="match status" value="1"/>
</dbReference>
<dbReference type="InterPro" id="IPR012337">
    <property type="entry name" value="RNaseH-like_sf"/>
</dbReference>
<feature type="region of interest" description="Disordered" evidence="1">
    <location>
        <begin position="1"/>
        <end position="21"/>
    </location>
</feature>
<dbReference type="AlphaFoldDB" id="A0A061FZS0"/>
<dbReference type="InterPro" id="IPR002156">
    <property type="entry name" value="RNaseH_domain"/>
</dbReference>
<keyword evidence="4" id="KW-1185">Reference proteome</keyword>
<dbReference type="GO" id="GO:0004523">
    <property type="term" value="F:RNA-DNA hybrid ribonuclease activity"/>
    <property type="evidence" value="ECO:0007669"/>
    <property type="project" value="InterPro"/>
</dbReference>
<dbReference type="HOGENOM" id="CLU_1083424_0_0_1"/>
<reference evidence="3 4" key="1">
    <citation type="journal article" date="2013" name="Genome Biol.">
        <title>The genome sequence of the most widely cultivated cacao type and its use to identify candidate genes regulating pod color.</title>
        <authorList>
            <person name="Motamayor J.C."/>
            <person name="Mockaitis K."/>
            <person name="Schmutz J."/>
            <person name="Haiminen N."/>
            <person name="Iii D.L."/>
            <person name="Cornejo O."/>
            <person name="Findley S.D."/>
            <person name="Zheng P."/>
            <person name="Utro F."/>
            <person name="Royaert S."/>
            <person name="Saski C."/>
            <person name="Jenkins J."/>
            <person name="Podicheti R."/>
            <person name="Zhao M."/>
            <person name="Scheffler B.E."/>
            <person name="Stack J.C."/>
            <person name="Feltus F.A."/>
            <person name="Mustiga G.M."/>
            <person name="Amores F."/>
            <person name="Phillips W."/>
            <person name="Marelli J.P."/>
            <person name="May G.D."/>
            <person name="Shapiro H."/>
            <person name="Ma J."/>
            <person name="Bustamante C.D."/>
            <person name="Schnell R.J."/>
            <person name="Main D."/>
            <person name="Gilbert D."/>
            <person name="Parida L."/>
            <person name="Kuhn D.N."/>
        </authorList>
    </citation>
    <scope>NUCLEOTIDE SEQUENCE [LARGE SCALE GENOMIC DNA]</scope>
    <source>
        <strain evidence="4">cv. Matina 1-6</strain>
    </source>
</reference>
<dbReference type="InterPro" id="IPR044730">
    <property type="entry name" value="RNase_H-like_dom_plant"/>
</dbReference>
<proteinExistence type="predicted"/>
<dbReference type="InParanoid" id="A0A061FZS0"/>
<dbReference type="Gramene" id="EOY22726">
    <property type="protein sequence ID" value="EOY22726"/>
    <property type="gene ID" value="TCM_014810"/>
</dbReference>
<dbReference type="Pfam" id="PF13456">
    <property type="entry name" value="RVT_3"/>
    <property type="match status" value="1"/>
</dbReference>
<accession>A0A061FZS0</accession>
<evidence type="ECO:0000256" key="1">
    <source>
        <dbReference type="SAM" id="MobiDB-lite"/>
    </source>
</evidence>
<dbReference type="CDD" id="cd06222">
    <property type="entry name" value="RNase_H_like"/>
    <property type="match status" value="1"/>
</dbReference>
<dbReference type="PROSITE" id="PS50879">
    <property type="entry name" value="RNASE_H_1"/>
    <property type="match status" value="1"/>
</dbReference>
<dbReference type="eggNOG" id="KOG1075">
    <property type="taxonomic scope" value="Eukaryota"/>
</dbReference>
<evidence type="ECO:0000313" key="4">
    <source>
        <dbReference type="Proteomes" id="UP000026915"/>
    </source>
</evidence>
<name>A0A061FZS0_THECC</name>
<dbReference type="EMBL" id="CM001881">
    <property type="protein sequence ID" value="EOY22726.1"/>
    <property type="molecule type" value="Genomic_DNA"/>
</dbReference>